<gene>
    <name evidence="4" type="ORF">S01H1_69436</name>
</gene>
<accession>X0YT59</accession>
<evidence type="ECO:0000256" key="1">
    <source>
        <dbReference type="ARBA" id="ARBA00007137"/>
    </source>
</evidence>
<sequence length="247" mass="26534">PGIKVQLQEARTLLADAGARIDEEHEVVHIPEEVARKALDTVPHEFHLFNQDGEPSVHYGGDSVHFDPGSSGVSVLDAETMQHRPATTHDLIKVIKTADSLWQYDAQSTALVCSEIPIEIGDLYRLYLVLLFSKKPVVTGAFSAKNTNVMIDMLAIFSGGREALAQKPTAVFDVCPSPPLVWTQFGSQSLIDLARADIPAEIVSMPLAGVAAPVTLLGSVVQHTAECISGMTIHQLARPGSPIVWGG</sequence>
<evidence type="ECO:0008006" key="5">
    <source>
        <dbReference type="Google" id="ProtNLM"/>
    </source>
</evidence>
<dbReference type="InterPro" id="IPR010426">
    <property type="entry name" value="MTTB_MeTrfase"/>
</dbReference>
<feature type="non-terminal residue" evidence="4">
    <location>
        <position position="1"/>
    </location>
</feature>
<dbReference type="GO" id="GO:0032259">
    <property type="term" value="P:methylation"/>
    <property type="evidence" value="ECO:0007669"/>
    <property type="project" value="UniProtKB-KW"/>
</dbReference>
<name>X0YT59_9ZZZZ</name>
<dbReference type="GO" id="GO:0008168">
    <property type="term" value="F:methyltransferase activity"/>
    <property type="evidence" value="ECO:0007669"/>
    <property type="project" value="UniProtKB-KW"/>
</dbReference>
<dbReference type="GO" id="GO:0015948">
    <property type="term" value="P:methanogenesis"/>
    <property type="evidence" value="ECO:0007669"/>
    <property type="project" value="InterPro"/>
</dbReference>
<evidence type="ECO:0000313" key="4">
    <source>
        <dbReference type="EMBL" id="GAG39851.1"/>
    </source>
</evidence>
<dbReference type="EMBL" id="BARS01046103">
    <property type="protein sequence ID" value="GAG39851.1"/>
    <property type="molecule type" value="Genomic_DNA"/>
</dbReference>
<evidence type="ECO:0000256" key="3">
    <source>
        <dbReference type="ARBA" id="ARBA00022679"/>
    </source>
</evidence>
<dbReference type="Gene3D" id="3.20.20.480">
    <property type="entry name" value="Trimethylamine methyltransferase-like"/>
    <property type="match status" value="1"/>
</dbReference>
<evidence type="ECO:0000256" key="2">
    <source>
        <dbReference type="ARBA" id="ARBA00022603"/>
    </source>
</evidence>
<comment type="similarity">
    <text evidence="1">Belongs to the trimethylamine methyltransferase family.</text>
</comment>
<dbReference type="InterPro" id="IPR038601">
    <property type="entry name" value="MttB-like_sf"/>
</dbReference>
<dbReference type="AlphaFoldDB" id="X0YT59"/>
<keyword evidence="3" id="KW-0808">Transferase</keyword>
<protein>
    <recommendedName>
        <fullName evidence="5">Trimethylamine methyltransferase</fullName>
    </recommendedName>
</protein>
<comment type="caution">
    <text evidence="4">The sequence shown here is derived from an EMBL/GenBank/DDBJ whole genome shotgun (WGS) entry which is preliminary data.</text>
</comment>
<proteinExistence type="inferred from homology"/>
<organism evidence="4">
    <name type="scientific">marine sediment metagenome</name>
    <dbReference type="NCBI Taxonomy" id="412755"/>
    <lineage>
        <taxon>unclassified sequences</taxon>
        <taxon>metagenomes</taxon>
        <taxon>ecological metagenomes</taxon>
    </lineage>
</organism>
<keyword evidence="2" id="KW-0489">Methyltransferase</keyword>
<reference evidence="4" key="1">
    <citation type="journal article" date="2014" name="Front. Microbiol.">
        <title>High frequency of phylogenetically diverse reductive dehalogenase-homologous genes in deep subseafloor sedimentary metagenomes.</title>
        <authorList>
            <person name="Kawai M."/>
            <person name="Futagami T."/>
            <person name="Toyoda A."/>
            <person name="Takaki Y."/>
            <person name="Nishi S."/>
            <person name="Hori S."/>
            <person name="Arai W."/>
            <person name="Tsubouchi T."/>
            <person name="Morono Y."/>
            <person name="Uchiyama I."/>
            <person name="Ito T."/>
            <person name="Fujiyama A."/>
            <person name="Inagaki F."/>
            <person name="Takami H."/>
        </authorList>
    </citation>
    <scope>NUCLEOTIDE SEQUENCE</scope>
    <source>
        <strain evidence="4">Expedition CK06-06</strain>
    </source>
</reference>
<feature type="non-terminal residue" evidence="4">
    <location>
        <position position="247"/>
    </location>
</feature>
<dbReference type="Pfam" id="PF06253">
    <property type="entry name" value="MTTB"/>
    <property type="match status" value="1"/>
</dbReference>